<sequence length="32" mass="3367">MTFILLAKAMGYGTSNSALCGRGGCNMKLLPF</sequence>
<accession>A0A0E9P944</accession>
<dbReference type="AlphaFoldDB" id="A0A0E9P944"/>
<proteinExistence type="predicted"/>
<dbReference type="EMBL" id="GBXM01107381">
    <property type="protein sequence ID" value="JAH01196.1"/>
    <property type="molecule type" value="Transcribed_RNA"/>
</dbReference>
<reference evidence="1" key="1">
    <citation type="submission" date="2014-11" db="EMBL/GenBank/DDBJ databases">
        <authorList>
            <person name="Amaro Gonzalez C."/>
        </authorList>
    </citation>
    <scope>NUCLEOTIDE SEQUENCE</scope>
</reference>
<protein>
    <submittedName>
        <fullName evidence="1">Uncharacterized protein</fullName>
    </submittedName>
</protein>
<name>A0A0E9P944_ANGAN</name>
<evidence type="ECO:0000313" key="1">
    <source>
        <dbReference type="EMBL" id="JAH01196.1"/>
    </source>
</evidence>
<reference evidence="1" key="2">
    <citation type="journal article" date="2015" name="Fish Shellfish Immunol.">
        <title>Early steps in the European eel (Anguilla anguilla)-Vibrio vulnificus interaction in the gills: Role of the RtxA13 toxin.</title>
        <authorList>
            <person name="Callol A."/>
            <person name="Pajuelo D."/>
            <person name="Ebbesson L."/>
            <person name="Teles M."/>
            <person name="MacKenzie S."/>
            <person name="Amaro C."/>
        </authorList>
    </citation>
    <scope>NUCLEOTIDE SEQUENCE</scope>
</reference>
<organism evidence="1">
    <name type="scientific">Anguilla anguilla</name>
    <name type="common">European freshwater eel</name>
    <name type="synonym">Muraena anguilla</name>
    <dbReference type="NCBI Taxonomy" id="7936"/>
    <lineage>
        <taxon>Eukaryota</taxon>
        <taxon>Metazoa</taxon>
        <taxon>Chordata</taxon>
        <taxon>Craniata</taxon>
        <taxon>Vertebrata</taxon>
        <taxon>Euteleostomi</taxon>
        <taxon>Actinopterygii</taxon>
        <taxon>Neopterygii</taxon>
        <taxon>Teleostei</taxon>
        <taxon>Anguilliformes</taxon>
        <taxon>Anguillidae</taxon>
        <taxon>Anguilla</taxon>
    </lineage>
</organism>